<dbReference type="SUPFAM" id="SSF53649">
    <property type="entry name" value="Alkaline phosphatase-like"/>
    <property type="match status" value="1"/>
</dbReference>
<sequence>DSKIVTIAEAIKPAGYISASIGKWHLGNDPQFGPIGQGFDVNVGGYSAGHPVKGYFVPYNNPELPDGPPGEYLTDRLTDEALNFIRTNKDKPFFLYLPHYAVHTPLHAKAELIDKYKKKAGSNGQNNPKYAAMIESTDQGVGRIMDKLDELGLTGNTIVFFFSDNGGVKGITSNQPLRGGKGMLYEGGIREPMFVRWPRRTAPNSTCDAPVIGIDFYPTILEITGAKKSKDHILDGQSFVALLNKENSTFDIQYSKFSERALFWHFP</sequence>
<dbReference type="Gene3D" id="3.40.720.10">
    <property type="entry name" value="Alkaline Phosphatase, subunit A"/>
    <property type="match status" value="1"/>
</dbReference>
<dbReference type="AlphaFoldDB" id="X0U6G4"/>
<evidence type="ECO:0000256" key="1">
    <source>
        <dbReference type="ARBA" id="ARBA00001913"/>
    </source>
</evidence>
<keyword evidence="5" id="KW-0378">Hydrolase</keyword>
<comment type="cofactor">
    <cofactor evidence="1">
        <name>Ca(2+)</name>
        <dbReference type="ChEBI" id="CHEBI:29108"/>
    </cofactor>
</comment>
<comment type="caution">
    <text evidence="8">The sequence shown here is derived from an EMBL/GenBank/DDBJ whole genome shotgun (WGS) entry which is preliminary data.</text>
</comment>
<evidence type="ECO:0000256" key="2">
    <source>
        <dbReference type="ARBA" id="ARBA00008779"/>
    </source>
</evidence>
<gene>
    <name evidence="8" type="ORF">S01H1_39837</name>
</gene>
<evidence type="ECO:0000256" key="5">
    <source>
        <dbReference type="ARBA" id="ARBA00022801"/>
    </source>
</evidence>
<dbReference type="EMBL" id="BARS01025183">
    <property type="protein sequence ID" value="GAG01374.1"/>
    <property type="molecule type" value="Genomic_DNA"/>
</dbReference>
<evidence type="ECO:0000256" key="3">
    <source>
        <dbReference type="ARBA" id="ARBA00022723"/>
    </source>
</evidence>
<dbReference type="GO" id="GO:0046872">
    <property type="term" value="F:metal ion binding"/>
    <property type="evidence" value="ECO:0007669"/>
    <property type="project" value="UniProtKB-KW"/>
</dbReference>
<dbReference type="PANTHER" id="PTHR42693">
    <property type="entry name" value="ARYLSULFATASE FAMILY MEMBER"/>
    <property type="match status" value="1"/>
</dbReference>
<dbReference type="PROSITE" id="PS00149">
    <property type="entry name" value="SULFATASE_2"/>
    <property type="match status" value="1"/>
</dbReference>
<proteinExistence type="inferred from homology"/>
<dbReference type="InterPro" id="IPR017850">
    <property type="entry name" value="Alkaline_phosphatase_core_sf"/>
</dbReference>
<dbReference type="GO" id="GO:0004065">
    <property type="term" value="F:arylsulfatase activity"/>
    <property type="evidence" value="ECO:0007669"/>
    <property type="project" value="TreeGrafter"/>
</dbReference>
<accession>X0U6G4</accession>
<feature type="non-terminal residue" evidence="8">
    <location>
        <position position="1"/>
    </location>
</feature>
<name>X0U6G4_9ZZZZ</name>
<feature type="non-terminal residue" evidence="8">
    <location>
        <position position="267"/>
    </location>
</feature>
<evidence type="ECO:0000259" key="7">
    <source>
        <dbReference type="Pfam" id="PF00884"/>
    </source>
</evidence>
<dbReference type="PANTHER" id="PTHR42693:SF42">
    <property type="entry name" value="ARYLSULFATASE G"/>
    <property type="match status" value="1"/>
</dbReference>
<dbReference type="Pfam" id="PF00884">
    <property type="entry name" value="Sulfatase"/>
    <property type="match status" value="1"/>
</dbReference>
<comment type="similarity">
    <text evidence="2">Belongs to the sulfatase family.</text>
</comment>
<keyword evidence="4" id="KW-0732">Signal</keyword>
<reference evidence="8" key="1">
    <citation type="journal article" date="2014" name="Front. Microbiol.">
        <title>High frequency of phylogenetically diverse reductive dehalogenase-homologous genes in deep subseafloor sedimentary metagenomes.</title>
        <authorList>
            <person name="Kawai M."/>
            <person name="Futagami T."/>
            <person name="Toyoda A."/>
            <person name="Takaki Y."/>
            <person name="Nishi S."/>
            <person name="Hori S."/>
            <person name="Arai W."/>
            <person name="Tsubouchi T."/>
            <person name="Morono Y."/>
            <person name="Uchiyama I."/>
            <person name="Ito T."/>
            <person name="Fujiyama A."/>
            <person name="Inagaki F."/>
            <person name="Takami H."/>
        </authorList>
    </citation>
    <scope>NUCLEOTIDE SEQUENCE</scope>
    <source>
        <strain evidence="8">Expedition CK06-06</strain>
    </source>
</reference>
<organism evidence="8">
    <name type="scientific">marine sediment metagenome</name>
    <dbReference type="NCBI Taxonomy" id="412755"/>
    <lineage>
        <taxon>unclassified sequences</taxon>
        <taxon>metagenomes</taxon>
        <taxon>ecological metagenomes</taxon>
    </lineage>
</organism>
<feature type="domain" description="Sulfatase N-terminal" evidence="7">
    <location>
        <begin position="4"/>
        <end position="225"/>
    </location>
</feature>
<keyword evidence="6" id="KW-0106">Calcium</keyword>
<evidence type="ECO:0000256" key="6">
    <source>
        <dbReference type="ARBA" id="ARBA00022837"/>
    </source>
</evidence>
<dbReference type="InterPro" id="IPR050738">
    <property type="entry name" value="Sulfatase"/>
</dbReference>
<evidence type="ECO:0000256" key="4">
    <source>
        <dbReference type="ARBA" id="ARBA00022729"/>
    </source>
</evidence>
<evidence type="ECO:0000313" key="8">
    <source>
        <dbReference type="EMBL" id="GAG01374.1"/>
    </source>
</evidence>
<protein>
    <recommendedName>
        <fullName evidence="7">Sulfatase N-terminal domain-containing protein</fullName>
    </recommendedName>
</protein>
<dbReference type="InterPro" id="IPR024607">
    <property type="entry name" value="Sulfatase_CS"/>
</dbReference>
<keyword evidence="3" id="KW-0479">Metal-binding</keyword>
<dbReference type="InterPro" id="IPR000917">
    <property type="entry name" value="Sulfatase_N"/>
</dbReference>